<name>A0ABV3RDK5_9SPHN</name>
<comment type="caution">
    <text evidence="1">The sequence shown here is derived from an EMBL/GenBank/DDBJ whole genome shotgun (WGS) entry which is preliminary data.</text>
</comment>
<reference evidence="1 2" key="1">
    <citation type="submission" date="2024-06" db="EMBL/GenBank/DDBJ databases">
        <title>Novosphingobium rhizovicinus M1R2S20.</title>
        <authorList>
            <person name="Sun J.-Q."/>
        </authorList>
    </citation>
    <scope>NUCLEOTIDE SEQUENCE [LARGE SCALE GENOMIC DNA]</scope>
    <source>
        <strain evidence="1 2">M1R2S20</strain>
    </source>
</reference>
<dbReference type="EMBL" id="JBFNXR010000048">
    <property type="protein sequence ID" value="MEW9855928.1"/>
    <property type="molecule type" value="Genomic_DNA"/>
</dbReference>
<sequence length="170" mass="18284">MQYFLTREEIAKVFPDSRSRQRFDLMQRAVGEAQEAVGANVGETQTLKEATYLTLSANTELTNERIFRWSNGLQLSVDANFATLGLTTEVPRSSGGFRITFVGEGDSTVAVPLNGRLATTSNPEHLENKVLVSPKLAGLGDYADDAAAAAAGVDIEGLYRTGSTLKIRAA</sequence>
<organism evidence="1 2">
    <name type="scientific">Novosphingobium rhizovicinum</name>
    <dbReference type="NCBI Taxonomy" id="3228928"/>
    <lineage>
        <taxon>Bacteria</taxon>
        <taxon>Pseudomonadati</taxon>
        <taxon>Pseudomonadota</taxon>
        <taxon>Alphaproteobacteria</taxon>
        <taxon>Sphingomonadales</taxon>
        <taxon>Sphingomonadaceae</taxon>
        <taxon>Novosphingobium</taxon>
    </lineage>
</organism>
<evidence type="ECO:0000313" key="2">
    <source>
        <dbReference type="Proteomes" id="UP001556118"/>
    </source>
</evidence>
<dbReference type="Proteomes" id="UP001556118">
    <property type="component" value="Unassembled WGS sequence"/>
</dbReference>
<protein>
    <submittedName>
        <fullName evidence="1">Uncharacterized protein</fullName>
    </submittedName>
</protein>
<gene>
    <name evidence="1" type="ORF">ABUH87_12340</name>
</gene>
<accession>A0ABV3RDK5</accession>
<evidence type="ECO:0000313" key="1">
    <source>
        <dbReference type="EMBL" id="MEW9855928.1"/>
    </source>
</evidence>
<keyword evidence="2" id="KW-1185">Reference proteome</keyword>
<proteinExistence type="predicted"/>
<dbReference type="RefSeq" id="WP_367774111.1">
    <property type="nucleotide sequence ID" value="NZ_JBFNXR010000048.1"/>
</dbReference>